<accession>A0A9X4MZE7</accession>
<keyword evidence="2" id="KW-0812">Transmembrane</keyword>
<feature type="coiled-coil region" evidence="1">
    <location>
        <begin position="313"/>
        <end position="340"/>
    </location>
</feature>
<proteinExistence type="predicted"/>
<feature type="transmembrane region" description="Helical" evidence="2">
    <location>
        <begin position="420"/>
        <end position="444"/>
    </location>
</feature>
<protein>
    <submittedName>
        <fullName evidence="3">Uncharacterized protein</fullName>
    </submittedName>
</protein>
<keyword evidence="1" id="KW-0175">Coiled coil</keyword>
<evidence type="ECO:0000313" key="4">
    <source>
        <dbReference type="Proteomes" id="UP001152599"/>
    </source>
</evidence>
<evidence type="ECO:0000313" key="3">
    <source>
        <dbReference type="EMBL" id="MDG4945767.1"/>
    </source>
</evidence>
<evidence type="ECO:0000256" key="2">
    <source>
        <dbReference type="SAM" id="Phobius"/>
    </source>
</evidence>
<evidence type="ECO:0000256" key="1">
    <source>
        <dbReference type="SAM" id="Coils"/>
    </source>
</evidence>
<keyword evidence="4" id="KW-1185">Reference proteome</keyword>
<reference evidence="3" key="1">
    <citation type="submission" date="2022-07" db="EMBL/GenBank/DDBJ databases">
        <title>Description and genome-wide analysis of Profundicola chukchiensis gen. nov., sp. nov., marine bacteria isolated from bottom sediments of the Chukchi Sea.</title>
        <authorList>
            <person name="Romanenko L."/>
            <person name="Otstavnykh N."/>
            <person name="Kurilenko V."/>
            <person name="Eremeev V."/>
            <person name="Velansky P."/>
            <person name="Mikhailov V."/>
            <person name="Isaeva M."/>
        </authorList>
    </citation>
    <scope>NUCLEOTIDE SEQUENCE</scope>
    <source>
        <strain evidence="3">KMM 9713</strain>
    </source>
</reference>
<dbReference type="AlphaFoldDB" id="A0A9X4MZE7"/>
<feature type="transmembrane region" description="Helical" evidence="2">
    <location>
        <begin position="61"/>
        <end position="83"/>
    </location>
</feature>
<feature type="transmembrane region" description="Helical" evidence="2">
    <location>
        <begin position="115"/>
        <end position="135"/>
    </location>
</feature>
<sequence>MENYSLINPKTKIKSATFTKIIDSINAYLKKNKGTVADYELLKDIVDRNLDKEDDKISGNLALPLYLGLMGTMLGVVIGLMFMPELQEMDTNAQVSGSNNNILSGVNELLNGVKIAMIASALGLLLTIINTVYYFNVRKAVEENKNNFLNFIQVNLLPVLNQSTANSLTLLQNNLVTFNKDFSENSQKFSKVLTHINSSSENNLKIIKTIEQLDLSNLVKYNKETMDHFNKAFKKLEKFGDYLSQSTSFLEEARKLNNSLRENLINLESYHNLIDNLDKSTSVLNEAGQVITIQYKEVDQRKNQINAVIADYTADTENQIQKLKAENEEKLNLFKQEHAEIHDSLESFYDKLTNYTHSIFEEEGNTFKNLNGTLTTLNSNISNLKTIEKGLSDLKEEIRNIKPSAEVEVKFPKKTKLEKLMPYFILGFIVLFLILSTLMLLRVYNII</sequence>
<dbReference type="Proteomes" id="UP001152599">
    <property type="component" value="Unassembled WGS sequence"/>
</dbReference>
<keyword evidence="2" id="KW-1133">Transmembrane helix</keyword>
<dbReference type="RefSeq" id="WP_304420331.1">
    <property type="nucleotide sequence ID" value="NZ_JANCMU010000002.1"/>
</dbReference>
<dbReference type="EMBL" id="JANCMU010000002">
    <property type="protein sequence ID" value="MDG4945767.1"/>
    <property type="molecule type" value="Genomic_DNA"/>
</dbReference>
<name>A0A9X4MZE7_9FLAO</name>
<comment type="caution">
    <text evidence="3">The sequence shown here is derived from an EMBL/GenBank/DDBJ whole genome shotgun (WGS) entry which is preliminary data.</text>
</comment>
<organism evidence="3 4">
    <name type="scientific">Profundicola chukchiensis</name>
    <dbReference type="NCBI Taxonomy" id="2961959"/>
    <lineage>
        <taxon>Bacteria</taxon>
        <taxon>Pseudomonadati</taxon>
        <taxon>Bacteroidota</taxon>
        <taxon>Flavobacteriia</taxon>
        <taxon>Flavobacteriales</taxon>
        <taxon>Weeksellaceae</taxon>
        <taxon>Profundicola</taxon>
    </lineage>
</organism>
<gene>
    <name evidence="3" type="ORF">NMK71_05015</name>
</gene>
<keyword evidence="2" id="KW-0472">Membrane</keyword>